<dbReference type="PROSITE" id="PS00383">
    <property type="entry name" value="TYR_PHOSPHATASE_1"/>
    <property type="match status" value="1"/>
</dbReference>
<evidence type="ECO:0000313" key="3">
    <source>
        <dbReference type="Proteomes" id="UP000222310"/>
    </source>
</evidence>
<feature type="domain" description="Tyrosine specific protein phosphatases" evidence="1">
    <location>
        <begin position="91"/>
        <end position="150"/>
    </location>
</feature>
<gene>
    <name evidence="2" type="ORF">VF08_03955</name>
</gene>
<dbReference type="Pfam" id="PF00782">
    <property type="entry name" value="DSPc"/>
    <property type="match status" value="1"/>
</dbReference>
<sequence>MKKAEIQQVKKYKFSPACENEQVVFGAARPQYTNQMVEDWIEFMKGQGIKRVCCLLHDEQLAYYSDLLGAYKQEFGSQLVCWTPIADFHLVDLETLTQKIIPFLIAADKQNEKVVVHCSGGIGRTGHVLAAWLVSVRGLSNEAAIKAVKKTGRNPYEAAIAAIFKGKNPFKVAKDIDILLNNCRLVLRGE</sequence>
<proteinExistence type="predicted"/>
<dbReference type="FunFam" id="3.90.190.10:FF:000157">
    <property type="entry name" value="Protein-tyrosine phosphatase"/>
    <property type="match status" value="1"/>
</dbReference>
<dbReference type="InterPro" id="IPR016130">
    <property type="entry name" value="Tyr_Pase_AS"/>
</dbReference>
<evidence type="ECO:0000259" key="1">
    <source>
        <dbReference type="PROSITE" id="PS50056"/>
    </source>
</evidence>
<name>A0A9Q6ENA5_NOSLI</name>
<dbReference type="Proteomes" id="UP000222310">
    <property type="component" value="Unassembled WGS sequence"/>
</dbReference>
<reference evidence="2 3" key="1">
    <citation type="submission" date="2015-02" db="EMBL/GenBank/DDBJ databases">
        <title>Nostoc linckia genome annotation.</title>
        <authorList>
            <person name="Zhou Z."/>
        </authorList>
    </citation>
    <scope>NUCLEOTIDE SEQUENCE [LARGE SCALE GENOMIC DNA]</scope>
    <source>
        <strain evidence="3">z8</strain>
    </source>
</reference>
<dbReference type="EMBL" id="LAHD01000006">
    <property type="protein sequence ID" value="PHK06654.1"/>
    <property type="molecule type" value="Genomic_DNA"/>
</dbReference>
<dbReference type="PROSITE" id="PS50056">
    <property type="entry name" value="TYR_PHOSPHATASE_2"/>
    <property type="match status" value="1"/>
</dbReference>
<comment type="caution">
    <text evidence="2">The sequence shown here is derived from an EMBL/GenBank/DDBJ whole genome shotgun (WGS) entry which is preliminary data.</text>
</comment>
<dbReference type="InterPro" id="IPR000340">
    <property type="entry name" value="Dual-sp_phosphatase_cat-dom"/>
</dbReference>
<evidence type="ECO:0000313" key="2">
    <source>
        <dbReference type="EMBL" id="PHK06654.1"/>
    </source>
</evidence>
<dbReference type="SUPFAM" id="SSF52799">
    <property type="entry name" value="(Phosphotyrosine protein) phosphatases II"/>
    <property type="match status" value="1"/>
</dbReference>
<protein>
    <submittedName>
        <fullName evidence="2">Protein phosphatase</fullName>
    </submittedName>
</protein>
<dbReference type="Gene3D" id="3.90.190.10">
    <property type="entry name" value="Protein tyrosine phosphatase superfamily"/>
    <property type="match status" value="1"/>
</dbReference>
<dbReference type="AlphaFoldDB" id="A0A9Q6ENA5"/>
<dbReference type="InterPro" id="IPR000387">
    <property type="entry name" value="Tyr_Pase_dom"/>
</dbReference>
<dbReference type="InterPro" id="IPR029021">
    <property type="entry name" value="Prot-tyrosine_phosphatase-like"/>
</dbReference>
<organism evidence="2 3">
    <name type="scientific">Nostoc linckia z8</name>
    <dbReference type="NCBI Taxonomy" id="1628746"/>
    <lineage>
        <taxon>Bacteria</taxon>
        <taxon>Bacillati</taxon>
        <taxon>Cyanobacteriota</taxon>
        <taxon>Cyanophyceae</taxon>
        <taxon>Nostocales</taxon>
        <taxon>Nostocaceae</taxon>
        <taxon>Nostoc</taxon>
    </lineage>
</organism>
<accession>A0A9Q6ENA5</accession>